<keyword evidence="2" id="KW-0227">DNA damage</keyword>
<dbReference type="GO" id="GO:0005524">
    <property type="term" value="F:ATP binding"/>
    <property type="evidence" value="ECO:0007669"/>
    <property type="project" value="InterPro"/>
</dbReference>
<dbReference type="PANTHER" id="PTHR10073">
    <property type="entry name" value="DNA MISMATCH REPAIR PROTEIN MLH, PMS, MUTL"/>
    <property type="match status" value="1"/>
</dbReference>
<evidence type="ECO:0000313" key="7">
    <source>
        <dbReference type="EMBL" id="CAD8105410.1"/>
    </source>
</evidence>
<dbReference type="OrthoDB" id="10263226at2759"/>
<comment type="similarity">
    <text evidence="1">Belongs to the DNA mismatch repair MutL/HexB family.</text>
</comment>
<dbReference type="InterPro" id="IPR002099">
    <property type="entry name" value="MutL/Mlh/PMS"/>
</dbReference>
<dbReference type="InterPro" id="IPR014790">
    <property type="entry name" value="MutL_C"/>
</dbReference>
<sequence>MIKQLNQESILHISTSSTLQSLASFVKELIENSIDAHATQIVVNFLNNGKGGFEVIDNGNGISTLNQKQLATRGGTSKIENFEDLEFVHTHGFRGEALNSIATLSNVTIISKHKDEELGWKWEIPKEPTKIARQTGTSIRVENIFYTLPVRAQEFKKNYKVEYNKAINILTEYTIINTNIEFKIYNEEEKNKKKLILDSGQANENIKQRIINVLGDSIANDLIPFEKIQQDYTLNGFLSKSIESGSYKGQTRKTFWYCYINKKPINPPKQILQVMRDIYRQHNPNGNFFFILEINLKQINDADFNVSVDKRDVYLKNEKLIIENIEQIVNETLEKNKEKLKYIGRDGNLDQFIVATAKQQTEKPLSQQNIVQNEKRKDSTPLQTKEVQKRNSTFLSQLKNLNSSKNFATQLNVQNQSQNSQQFQDIQYKQGQQQQQQTQQEYQRQTTTQQDDQKLQSIINEEVQQNQDKDLFEADEFEQLSKQNHFIKEDFNNLKIIGQFNKGFIICEQQQKIYVLDQHACDEKYNYERLINQLKFNRAQLIVPIILKLSGFQLEFLLDNQQQINDKFKYQVEITENCVKLKTCPSYSNIQLGGDAFLQILDQLSQGKKIDQIEIPQIKQKLASQACRTSIMVGQDLQPKEMENVVKNLTTLISPWNCPHGRPTLIQVQQPKQTKFSKGYSYEMLF</sequence>
<dbReference type="GO" id="GO:0016887">
    <property type="term" value="F:ATP hydrolysis activity"/>
    <property type="evidence" value="ECO:0007669"/>
    <property type="project" value="InterPro"/>
</dbReference>
<dbReference type="GO" id="GO:0032389">
    <property type="term" value="C:MutLalpha complex"/>
    <property type="evidence" value="ECO:0007669"/>
    <property type="project" value="TreeGrafter"/>
</dbReference>
<dbReference type="NCBIfam" id="TIGR00585">
    <property type="entry name" value="mutl"/>
    <property type="match status" value="1"/>
</dbReference>
<feature type="domain" description="MutL C-terminal dimerisation" evidence="5">
    <location>
        <begin position="496"/>
        <end position="637"/>
    </location>
</feature>
<feature type="compositionally biased region" description="Polar residues" evidence="4">
    <location>
        <begin position="363"/>
        <end position="372"/>
    </location>
</feature>
<dbReference type="GO" id="GO:0140664">
    <property type="term" value="F:ATP-dependent DNA damage sensor activity"/>
    <property type="evidence" value="ECO:0007669"/>
    <property type="project" value="InterPro"/>
</dbReference>
<name>A0A8S1PPM1_9CILI</name>
<evidence type="ECO:0000313" key="8">
    <source>
        <dbReference type="Proteomes" id="UP000692954"/>
    </source>
</evidence>
<evidence type="ECO:0000256" key="2">
    <source>
        <dbReference type="ARBA" id="ARBA00022763"/>
    </source>
</evidence>
<dbReference type="PROSITE" id="PS00058">
    <property type="entry name" value="DNA_MISMATCH_REPAIR_1"/>
    <property type="match status" value="1"/>
</dbReference>
<dbReference type="SMART" id="SM00853">
    <property type="entry name" value="MutL_C"/>
    <property type="match status" value="1"/>
</dbReference>
<protein>
    <submittedName>
        <fullName evidence="7">Uncharacterized protein</fullName>
    </submittedName>
</protein>
<dbReference type="InterPro" id="IPR038973">
    <property type="entry name" value="MutL/Mlh/Pms-like"/>
</dbReference>
<dbReference type="Pfam" id="PF08676">
    <property type="entry name" value="MutL_C"/>
    <property type="match status" value="1"/>
</dbReference>
<evidence type="ECO:0000259" key="6">
    <source>
        <dbReference type="SMART" id="SM01340"/>
    </source>
</evidence>
<dbReference type="GO" id="GO:0006298">
    <property type="term" value="P:mismatch repair"/>
    <property type="evidence" value="ECO:0007669"/>
    <property type="project" value="InterPro"/>
</dbReference>
<feature type="domain" description="DNA mismatch repair protein S5" evidence="6">
    <location>
        <begin position="210"/>
        <end position="334"/>
    </location>
</feature>
<dbReference type="PANTHER" id="PTHR10073:SF52">
    <property type="entry name" value="MISMATCH REPAIR ENDONUCLEASE PMS2"/>
    <property type="match status" value="1"/>
</dbReference>
<dbReference type="GO" id="GO:0030983">
    <property type="term" value="F:mismatched DNA binding"/>
    <property type="evidence" value="ECO:0007669"/>
    <property type="project" value="InterPro"/>
</dbReference>
<feature type="region of interest" description="Disordered" evidence="4">
    <location>
        <begin position="363"/>
        <end position="389"/>
    </location>
</feature>
<dbReference type="Pfam" id="PF13589">
    <property type="entry name" value="HATPase_c_3"/>
    <property type="match status" value="1"/>
</dbReference>
<keyword evidence="3" id="KW-0234">DNA repair</keyword>
<accession>A0A8S1PPM1</accession>
<dbReference type="InterPro" id="IPR013507">
    <property type="entry name" value="DNA_mismatch_S5_2-like"/>
</dbReference>
<dbReference type="Pfam" id="PF01119">
    <property type="entry name" value="DNA_mis_repair"/>
    <property type="match status" value="1"/>
</dbReference>
<keyword evidence="8" id="KW-1185">Reference proteome</keyword>
<reference evidence="7" key="1">
    <citation type="submission" date="2021-01" db="EMBL/GenBank/DDBJ databases">
        <authorList>
            <consortium name="Genoscope - CEA"/>
            <person name="William W."/>
        </authorList>
    </citation>
    <scope>NUCLEOTIDE SEQUENCE</scope>
</reference>
<evidence type="ECO:0000256" key="3">
    <source>
        <dbReference type="ARBA" id="ARBA00023204"/>
    </source>
</evidence>
<evidence type="ECO:0000256" key="1">
    <source>
        <dbReference type="ARBA" id="ARBA00006082"/>
    </source>
</evidence>
<evidence type="ECO:0000256" key="4">
    <source>
        <dbReference type="SAM" id="MobiDB-lite"/>
    </source>
</evidence>
<feature type="compositionally biased region" description="Polar residues" evidence="4">
    <location>
        <begin position="380"/>
        <end position="389"/>
    </location>
</feature>
<dbReference type="AlphaFoldDB" id="A0A8S1PPM1"/>
<dbReference type="Proteomes" id="UP000692954">
    <property type="component" value="Unassembled WGS sequence"/>
</dbReference>
<dbReference type="SMART" id="SM01340">
    <property type="entry name" value="DNA_mis_repair"/>
    <property type="match status" value="1"/>
</dbReference>
<comment type="caution">
    <text evidence="7">The sequence shown here is derived from an EMBL/GenBank/DDBJ whole genome shotgun (WGS) entry which is preliminary data.</text>
</comment>
<organism evidence="7 8">
    <name type="scientific">Paramecium sonneborni</name>
    <dbReference type="NCBI Taxonomy" id="65129"/>
    <lineage>
        <taxon>Eukaryota</taxon>
        <taxon>Sar</taxon>
        <taxon>Alveolata</taxon>
        <taxon>Ciliophora</taxon>
        <taxon>Intramacronucleata</taxon>
        <taxon>Oligohymenophorea</taxon>
        <taxon>Peniculida</taxon>
        <taxon>Parameciidae</taxon>
        <taxon>Paramecium</taxon>
    </lineage>
</organism>
<evidence type="ECO:0000259" key="5">
    <source>
        <dbReference type="SMART" id="SM00853"/>
    </source>
</evidence>
<dbReference type="EMBL" id="CAJJDN010000084">
    <property type="protein sequence ID" value="CAD8105410.1"/>
    <property type="molecule type" value="Genomic_DNA"/>
</dbReference>
<dbReference type="InterPro" id="IPR014762">
    <property type="entry name" value="DNA_mismatch_repair_CS"/>
</dbReference>
<proteinExistence type="inferred from homology"/>
<dbReference type="FunFam" id="3.30.565.10:FF:000003">
    <property type="entry name" value="DNA mismatch repair endonuclease MutL"/>
    <property type="match status" value="1"/>
</dbReference>
<gene>
    <name evidence="7" type="ORF">PSON_ATCC_30995.1.T0840141</name>
</gene>